<feature type="compositionally biased region" description="Polar residues" evidence="1">
    <location>
        <begin position="614"/>
        <end position="629"/>
    </location>
</feature>
<feature type="compositionally biased region" description="Basic and acidic residues" evidence="1">
    <location>
        <begin position="417"/>
        <end position="429"/>
    </location>
</feature>
<accession>A0ABR1NXM7</accession>
<feature type="compositionally biased region" description="Polar residues" evidence="1">
    <location>
        <begin position="637"/>
        <end position="650"/>
    </location>
</feature>
<feature type="region of interest" description="Disordered" evidence="1">
    <location>
        <begin position="752"/>
        <end position="949"/>
    </location>
</feature>
<feature type="compositionally biased region" description="Low complexity" evidence="1">
    <location>
        <begin position="306"/>
        <end position="320"/>
    </location>
</feature>
<evidence type="ECO:0000259" key="2">
    <source>
        <dbReference type="PROSITE" id="PS50263"/>
    </source>
</evidence>
<dbReference type="Gene3D" id="3.60.110.10">
    <property type="entry name" value="Carbon-nitrogen hydrolase"/>
    <property type="match status" value="1"/>
</dbReference>
<feature type="compositionally biased region" description="Polar residues" evidence="1">
    <location>
        <begin position="769"/>
        <end position="778"/>
    </location>
</feature>
<dbReference type="InterPro" id="IPR036526">
    <property type="entry name" value="C-N_Hydrolase_sf"/>
</dbReference>
<feature type="region of interest" description="Disordered" evidence="1">
    <location>
        <begin position="478"/>
        <end position="738"/>
    </location>
</feature>
<reference evidence="3 4" key="1">
    <citation type="submission" date="2024-02" db="EMBL/GenBank/DDBJ databases">
        <title>De novo assembly and annotation of 12 fungi associated with fruit tree decline syndrome in Ontario, Canada.</title>
        <authorList>
            <person name="Sulman M."/>
            <person name="Ellouze W."/>
            <person name="Ilyukhin E."/>
        </authorList>
    </citation>
    <scope>NUCLEOTIDE SEQUENCE [LARGE SCALE GENOMIC DNA]</scope>
    <source>
        <strain evidence="3 4">M169</strain>
    </source>
</reference>
<feature type="compositionally biased region" description="Basic and acidic residues" evidence="1">
    <location>
        <begin position="707"/>
        <end position="716"/>
    </location>
</feature>
<dbReference type="InterPro" id="IPR003010">
    <property type="entry name" value="C-N_Hydrolase"/>
</dbReference>
<feature type="compositionally biased region" description="Low complexity" evidence="1">
    <location>
        <begin position="556"/>
        <end position="574"/>
    </location>
</feature>
<feature type="compositionally biased region" description="Basic and acidic residues" evidence="1">
    <location>
        <begin position="292"/>
        <end position="305"/>
    </location>
</feature>
<comment type="caution">
    <text evidence="3">The sequence shown here is derived from an EMBL/GenBank/DDBJ whole genome shotgun (WGS) entry which is preliminary data.</text>
</comment>
<evidence type="ECO:0000313" key="3">
    <source>
        <dbReference type="EMBL" id="KAK7719229.1"/>
    </source>
</evidence>
<dbReference type="SUPFAM" id="SSF56317">
    <property type="entry name" value="Carbon-nitrogen hydrolase"/>
    <property type="match status" value="1"/>
</dbReference>
<dbReference type="PROSITE" id="PS50263">
    <property type="entry name" value="CN_HYDROLASE"/>
    <property type="match status" value="1"/>
</dbReference>
<proteinExistence type="predicted"/>
<name>A0ABR1NXM7_DIAER</name>
<feature type="compositionally biased region" description="Low complexity" evidence="1">
    <location>
        <begin position="532"/>
        <end position="548"/>
    </location>
</feature>
<feature type="compositionally biased region" description="Polar residues" evidence="1">
    <location>
        <begin position="345"/>
        <end position="362"/>
    </location>
</feature>
<evidence type="ECO:0000256" key="1">
    <source>
        <dbReference type="SAM" id="MobiDB-lite"/>
    </source>
</evidence>
<feature type="compositionally biased region" description="Low complexity" evidence="1">
    <location>
        <begin position="931"/>
        <end position="941"/>
    </location>
</feature>
<dbReference type="PANTHER" id="PTHR11750:SF26">
    <property type="entry name" value="PROTEIN N-TERMINAL AMIDASE"/>
    <property type="match status" value="1"/>
</dbReference>
<sequence length="998" mass="108402">MRIGCLQFAPQVGDIDNNLNRADAVLAKANQDDLDSLDVLVLPELAFTGYAFSSLQDISPFLEPSGSGISSLWARTTALKYNTNVLVGYPERVDVSPKWPTGPEYYNSSILVNGDGETVANYRKSFLYPLDETWALEGKHGFFGGHVPGLGRMAMGICMDINPYKFEAPWHAFEFGFHILEVRASLVIITMAWLTREECKDFTRMPNEPDMETLMYWIQRLEPVIRDESGEEIIVVFCNRTGMEGNAVYAGTSAVVGIKEGEVKVYGLLGRGVKELLVVDTDDAPFAKLVQREEAVQPDPQEHRPGSSGHDSGHSSTSSKSRSRKRTEDKKTRTRPEKSIPREGPSSSKAPESQSPKESSSNKNRRERPNVRVKIPEQHHLRTTSASLKTPIAESPTIPTPTAPSPTPLSARPKLVTSKDRAPSNRDDTPYPGTDSQSKRDQRILGGSVSIVTEEERIAEDEPGMLSEKYFWMPSSTLLHSPLDGPKWPVPDVYLPPQSPSVSAALIKFPSRNSHRTASSGLRDKSPKSEKSSSQSGRSARSGRSGRSQKPRQVETAPPTRPATTTGAAPVRPASPKSRNASRTGRHERRASEVEKPDLDDMIERLEALRRKTQSAAAQRQNYSGTPSQDRPRSPKSRNASRSGRPTESEFSFADRAFNLSRGSIPIGASDSVLASNIPRPQSDILGKNNLTNGSAARAPSRGHYHTSSDPERPSSRTEGLPQDVDAPVAHIEPEESRTMLWSEISKIVGEHLGRPDSRESTRGRQRNDSVMSTQARQGSHGPPANNRGAASQTRQGNGGMIRSVRDPSLGPPANPDDEIVAEIIFRRPGAGGPNQTSRSNSTEHAGTPGEGPGCTPSRRDPSQHSPESGSTPAKKVPSPLSKGDKKSTTGKEYDRKHNSAPAAHQEGAGSELDAANLPDLAGSSVHTLNSTKTSPTTPSPHAFEPSTPKAMILGPDYGSFLSTASDPLSNLRFEPLNNALVADKAAAQIDRPRSAIW</sequence>
<feature type="compositionally biased region" description="Pro residues" evidence="1">
    <location>
        <begin position="398"/>
        <end position="407"/>
    </location>
</feature>
<feature type="compositionally biased region" description="Basic and acidic residues" evidence="1">
    <location>
        <begin position="752"/>
        <end position="768"/>
    </location>
</feature>
<feature type="compositionally biased region" description="Basic and acidic residues" evidence="1">
    <location>
        <begin position="367"/>
        <end position="380"/>
    </location>
</feature>
<feature type="compositionally biased region" description="Basic and acidic residues" evidence="1">
    <location>
        <begin position="326"/>
        <end position="341"/>
    </location>
</feature>
<dbReference type="PANTHER" id="PTHR11750">
    <property type="entry name" value="PROTEIN N-TERMINAL AMIDASE"/>
    <property type="match status" value="1"/>
</dbReference>
<protein>
    <recommendedName>
        <fullName evidence="2">CN hydrolase domain-containing protein</fullName>
    </recommendedName>
</protein>
<dbReference type="InterPro" id="IPR039703">
    <property type="entry name" value="Nta1"/>
</dbReference>
<dbReference type="EMBL" id="JAKNSF020000081">
    <property type="protein sequence ID" value="KAK7719229.1"/>
    <property type="molecule type" value="Genomic_DNA"/>
</dbReference>
<keyword evidence="4" id="KW-1185">Reference proteome</keyword>
<dbReference type="Proteomes" id="UP001430848">
    <property type="component" value="Unassembled WGS sequence"/>
</dbReference>
<feature type="domain" description="CN hydrolase" evidence="2">
    <location>
        <begin position="1"/>
        <end position="283"/>
    </location>
</feature>
<feature type="compositionally biased region" description="Basic and acidic residues" evidence="1">
    <location>
        <begin position="590"/>
        <end position="610"/>
    </location>
</feature>
<dbReference type="CDD" id="cd07566">
    <property type="entry name" value="ScNTA1_like"/>
    <property type="match status" value="1"/>
</dbReference>
<feature type="compositionally biased region" description="Basic and acidic residues" evidence="1">
    <location>
        <begin position="883"/>
        <end position="898"/>
    </location>
</feature>
<dbReference type="Pfam" id="PF00795">
    <property type="entry name" value="CN_hydrolase"/>
    <property type="match status" value="1"/>
</dbReference>
<feature type="compositionally biased region" description="Polar residues" evidence="1">
    <location>
        <begin position="834"/>
        <end position="845"/>
    </location>
</feature>
<organism evidence="3 4">
    <name type="scientific">Diaporthe eres</name>
    <name type="common">Phomopsis oblonga</name>
    <dbReference type="NCBI Taxonomy" id="83184"/>
    <lineage>
        <taxon>Eukaryota</taxon>
        <taxon>Fungi</taxon>
        <taxon>Dikarya</taxon>
        <taxon>Ascomycota</taxon>
        <taxon>Pezizomycotina</taxon>
        <taxon>Sordariomycetes</taxon>
        <taxon>Sordariomycetidae</taxon>
        <taxon>Diaporthales</taxon>
        <taxon>Diaporthaceae</taxon>
        <taxon>Diaporthe</taxon>
        <taxon>Diaporthe eres species complex</taxon>
    </lineage>
</organism>
<feature type="region of interest" description="Disordered" evidence="1">
    <location>
        <begin position="292"/>
        <end position="448"/>
    </location>
</feature>
<evidence type="ECO:0000313" key="4">
    <source>
        <dbReference type="Proteomes" id="UP001430848"/>
    </source>
</evidence>
<gene>
    <name evidence="3" type="ORF">SLS63_010180</name>
</gene>
<feature type="compositionally biased region" description="Basic and acidic residues" evidence="1">
    <location>
        <begin position="522"/>
        <end position="531"/>
    </location>
</feature>